<gene>
    <name evidence="5" type="ORF">SELMODRAFT_445547</name>
</gene>
<protein>
    <recommendedName>
        <fullName evidence="4">SET domain-containing protein</fullName>
    </recommendedName>
</protein>
<dbReference type="PROSITE" id="PS50280">
    <property type="entry name" value="SET"/>
    <property type="match status" value="1"/>
</dbReference>
<evidence type="ECO:0000313" key="5">
    <source>
        <dbReference type="EMBL" id="EFJ15360.1"/>
    </source>
</evidence>
<evidence type="ECO:0000256" key="3">
    <source>
        <dbReference type="ARBA" id="ARBA00022691"/>
    </source>
</evidence>
<dbReference type="Pfam" id="PF09273">
    <property type="entry name" value="Rubis-subs-bind"/>
    <property type="match status" value="1"/>
</dbReference>
<evidence type="ECO:0000256" key="2">
    <source>
        <dbReference type="ARBA" id="ARBA00022679"/>
    </source>
</evidence>
<dbReference type="GO" id="GO:0032259">
    <property type="term" value="P:methylation"/>
    <property type="evidence" value="ECO:0007669"/>
    <property type="project" value="UniProtKB-KW"/>
</dbReference>
<dbReference type="Pfam" id="PF00856">
    <property type="entry name" value="SET"/>
    <property type="match status" value="1"/>
</dbReference>
<keyword evidence="2" id="KW-0808">Transferase</keyword>
<dbReference type="InParanoid" id="D8SJH7"/>
<evidence type="ECO:0000256" key="1">
    <source>
        <dbReference type="ARBA" id="ARBA00022603"/>
    </source>
</evidence>
<feature type="domain" description="SET" evidence="4">
    <location>
        <begin position="44"/>
        <end position="275"/>
    </location>
</feature>
<dbReference type="Proteomes" id="UP000001514">
    <property type="component" value="Unassembled WGS sequence"/>
</dbReference>
<dbReference type="KEGG" id="smo:SELMODRAFT_445547"/>
<dbReference type="SUPFAM" id="SSF81822">
    <property type="entry name" value="RuBisCo LSMT C-terminal, substrate-binding domain"/>
    <property type="match status" value="1"/>
</dbReference>
<dbReference type="OMA" id="YGFCPPP"/>
<evidence type="ECO:0000259" key="4">
    <source>
        <dbReference type="PROSITE" id="PS50280"/>
    </source>
</evidence>
<keyword evidence="3" id="KW-0949">S-adenosyl-L-methionine</keyword>
<keyword evidence="1" id="KW-0489">Methyltransferase</keyword>
<name>D8SJH7_SELML</name>
<dbReference type="InterPro" id="IPR036464">
    <property type="entry name" value="Rubisco_LSMT_subst-bd_sf"/>
</dbReference>
<dbReference type="InterPro" id="IPR046341">
    <property type="entry name" value="SET_dom_sf"/>
</dbReference>
<dbReference type="PANTHER" id="PTHR13271:SF145">
    <property type="entry name" value="SET DOMAIN-CONTAINING PROTEIN"/>
    <property type="match status" value="1"/>
</dbReference>
<dbReference type="GO" id="GO:0016279">
    <property type="term" value="F:protein-lysine N-methyltransferase activity"/>
    <property type="evidence" value="ECO:0000318"/>
    <property type="project" value="GO_Central"/>
</dbReference>
<dbReference type="Gene3D" id="3.90.1420.10">
    <property type="entry name" value="Rubisco LSMT, substrate-binding domain"/>
    <property type="match status" value="1"/>
</dbReference>
<dbReference type="CDD" id="cd19179">
    <property type="entry name" value="SET_RBCMT"/>
    <property type="match status" value="1"/>
</dbReference>
<proteinExistence type="predicted"/>
<dbReference type="EMBL" id="GL377623">
    <property type="protein sequence ID" value="EFJ15360.1"/>
    <property type="molecule type" value="Genomic_DNA"/>
</dbReference>
<organism evidence="6">
    <name type="scientific">Selaginella moellendorffii</name>
    <name type="common">Spikemoss</name>
    <dbReference type="NCBI Taxonomy" id="88036"/>
    <lineage>
        <taxon>Eukaryota</taxon>
        <taxon>Viridiplantae</taxon>
        <taxon>Streptophyta</taxon>
        <taxon>Embryophyta</taxon>
        <taxon>Tracheophyta</taxon>
        <taxon>Lycopodiopsida</taxon>
        <taxon>Selaginellales</taxon>
        <taxon>Selaginellaceae</taxon>
        <taxon>Selaginella</taxon>
    </lineage>
</organism>
<dbReference type="Gramene" id="EFJ15360">
    <property type="protein sequence ID" value="EFJ15360"/>
    <property type="gene ID" value="SELMODRAFT_445547"/>
</dbReference>
<dbReference type="InterPro" id="IPR050600">
    <property type="entry name" value="SETD3_SETD6_MTase"/>
</dbReference>
<dbReference type="SUPFAM" id="SSF82199">
    <property type="entry name" value="SET domain"/>
    <property type="match status" value="1"/>
</dbReference>
<dbReference type="InterPro" id="IPR015353">
    <property type="entry name" value="Rubisco_LSMT_subst-bd"/>
</dbReference>
<dbReference type="Gene3D" id="3.90.1410.10">
    <property type="entry name" value="set domain protein methyltransferase, domain 1"/>
    <property type="match status" value="1"/>
</dbReference>
<dbReference type="eggNOG" id="KOG1337">
    <property type="taxonomic scope" value="Eukaryota"/>
</dbReference>
<keyword evidence="6" id="KW-1185">Reference proteome</keyword>
<dbReference type="PANTHER" id="PTHR13271">
    <property type="entry name" value="UNCHARACTERIZED PUTATIVE METHYLTRANSFERASE"/>
    <property type="match status" value="1"/>
</dbReference>
<dbReference type="HOGENOM" id="CLU_517212_0_0_1"/>
<accession>D8SJH7</accession>
<sequence length="536" mass="58876">MAAVLVGSSVRVPSAALLGHAPGVVERGAAAREERLKQWLRGMTKHRQLDFDTMGFGRGRDGFGMIASGAIDKGSVLAEVPLQAFLSEKTAERCRLVGPMLRKNDFRPWLTMCAHLLVERSRGKESFWHPYIAALPSVDELSISHPLLWPAETIQELLQGSPMLDTIATRLKLCQEDHEALLTAGIEKFLPGGETLSEGDVRWASAVLLSRAFSLELDVDDDFDTLCLVPWADMLNHCSSAGEESCLIFDQDTKTASLEAHKSYSKGDEVFDSYGPALTGSQLFLDYGFVDDENENYAVDLPAQVLGPVRSSANAALLEALGLPAGGTLVSIVPEGVDESVLAWTRAAIASPRELSAAGWKSDGKYQKAIMYFSEPINRDNECEVLRRLIAACENLWSKYPTNLEHDLRELTGGESDMRTTTWARKQAALRAIVCEKKALTAGKTVLCGFLEKLRAGAALESLYEVDREEGKFEVRLFVATKDRSGTSGKNRDAAVHNCGDFGKRQTLLIEAGRVEIRAQTTSMLLEWCKGRLSYR</sequence>
<dbReference type="AlphaFoldDB" id="D8SJH7"/>
<evidence type="ECO:0000313" key="6">
    <source>
        <dbReference type="Proteomes" id="UP000001514"/>
    </source>
</evidence>
<reference evidence="5 6" key="1">
    <citation type="journal article" date="2011" name="Science">
        <title>The Selaginella genome identifies genetic changes associated with the evolution of vascular plants.</title>
        <authorList>
            <person name="Banks J.A."/>
            <person name="Nishiyama T."/>
            <person name="Hasebe M."/>
            <person name="Bowman J.L."/>
            <person name="Gribskov M."/>
            <person name="dePamphilis C."/>
            <person name="Albert V.A."/>
            <person name="Aono N."/>
            <person name="Aoyama T."/>
            <person name="Ambrose B.A."/>
            <person name="Ashton N.W."/>
            <person name="Axtell M.J."/>
            <person name="Barker E."/>
            <person name="Barker M.S."/>
            <person name="Bennetzen J.L."/>
            <person name="Bonawitz N.D."/>
            <person name="Chapple C."/>
            <person name="Cheng C."/>
            <person name="Correa L.G."/>
            <person name="Dacre M."/>
            <person name="DeBarry J."/>
            <person name="Dreyer I."/>
            <person name="Elias M."/>
            <person name="Engstrom E.M."/>
            <person name="Estelle M."/>
            <person name="Feng L."/>
            <person name="Finet C."/>
            <person name="Floyd S.K."/>
            <person name="Frommer W.B."/>
            <person name="Fujita T."/>
            <person name="Gramzow L."/>
            <person name="Gutensohn M."/>
            <person name="Harholt J."/>
            <person name="Hattori M."/>
            <person name="Heyl A."/>
            <person name="Hirai T."/>
            <person name="Hiwatashi Y."/>
            <person name="Ishikawa M."/>
            <person name="Iwata M."/>
            <person name="Karol K.G."/>
            <person name="Koehler B."/>
            <person name="Kolukisaoglu U."/>
            <person name="Kubo M."/>
            <person name="Kurata T."/>
            <person name="Lalonde S."/>
            <person name="Li K."/>
            <person name="Li Y."/>
            <person name="Litt A."/>
            <person name="Lyons E."/>
            <person name="Manning G."/>
            <person name="Maruyama T."/>
            <person name="Michael T.P."/>
            <person name="Mikami K."/>
            <person name="Miyazaki S."/>
            <person name="Morinaga S."/>
            <person name="Murata T."/>
            <person name="Mueller-Roeber B."/>
            <person name="Nelson D.R."/>
            <person name="Obara M."/>
            <person name="Oguri Y."/>
            <person name="Olmstead R.G."/>
            <person name="Onodera N."/>
            <person name="Petersen B.L."/>
            <person name="Pils B."/>
            <person name="Prigge M."/>
            <person name="Rensing S.A."/>
            <person name="Riano-Pachon D.M."/>
            <person name="Roberts A.W."/>
            <person name="Sato Y."/>
            <person name="Scheller H.V."/>
            <person name="Schulz B."/>
            <person name="Schulz C."/>
            <person name="Shakirov E.V."/>
            <person name="Shibagaki N."/>
            <person name="Shinohara N."/>
            <person name="Shippen D.E."/>
            <person name="Soerensen I."/>
            <person name="Sotooka R."/>
            <person name="Sugimoto N."/>
            <person name="Sugita M."/>
            <person name="Sumikawa N."/>
            <person name="Tanurdzic M."/>
            <person name="Theissen G."/>
            <person name="Ulvskov P."/>
            <person name="Wakazuki S."/>
            <person name="Weng J.K."/>
            <person name="Willats W.W."/>
            <person name="Wipf D."/>
            <person name="Wolf P.G."/>
            <person name="Yang L."/>
            <person name="Zimmer A.D."/>
            <person name="Zhu Q."/>
            <person name="Mitros T."/>
            <person name="Hellsten U."/>
            <person name="Loque D."/>
            <person name="Otillar R."/>
            <person name="Salamov A."/>
            <person name="Schmutz J."/>
            <person name="Shapiro H."/>
            <person name="Lindquist E."/>
            <person name="Lucas S."/>
            <person name="Rokhsar D."/>
            <person name="Grigoriev I.V."/>
        </authorList>
    </citation>
    <scope>NUCLEOTIDE SEQUENCE [LARGE SCALE GENOMIC DNA]</scope>
</reference>
<dbReference type="InterPro" id="IPR044431">
    <property type="entry name" value="SET_RBCMT"/>
</dbReference>
<dbReference type="InterPro" id="IPR001214">
    <property type="entry name" value="SET_dom"/>
</dbReference>